<dbReference type="GO" id="GO:0016878">
    <property type="term" value="F:acid-thiol ligase activity"/>
    <property type="evidence" value="ECO:0007669"/>
    <property type="project" value="UniProtKB-ARBA"/>
</dbReference>
<proteinExistence type="predicted"/>
<evidence type="ECO:0000259" key="1">
    <source>
        <dbReference type="Pfam" id="PF00501"/>
    </source>
</evidence>
<dbReference type="AlphaFoldDB" id="A0A147ETQ2"/>
<protein>
    <submittedName>
        <fullName evidence="3">O-succinylbenzoate--CoA ligase</fullName>
    </submittedName>
</protein>
<reference evidence="3 4" key="1">
    <citation type="journal article" date="2016" name="Front. Microbiol.">
        <title>Genomic Resource of Rice Seed Associated Bacteria.</title>
        <authorList>
            <person name="Midha S."/>
            <person name="Bansal K."/>
            <person name="Sharma S."/>
            <person name="Kumar N."/>
            <person name="Patil P.P."/>
            <person name="Chaudhry V."/>
            <person name="Patil P.B."/>
        </authorList>
    </citation>
    <scope>NUCLEOTIDE SEQUENCE [LARGE SCALE GENOMIC DNA]</scope>
    <source>
        <strain evidence="3 4">NS220</strain>
    </source>
</reference>
<organism evidence="3 4">
    <name type="scientific">Microbacterium testaceum</name>
    <name type="common">Aureobacterium testaceum</name>
    <name type="synonym">Brevibacterium testaceum</name>
    <dbReference type="NCBI Taxonomy" id="2033"/>
    <lineage>
        <taxon>Bacteria</taxon>
        <taxon>Bacillati</taxon>
        <taxon>Actinomycetota</taxon>
        <taxon>Actinomycetes</taxon>
        <taxon>Micrococcales</taxon>
        <taxon>Microbacteriaceae</taxon>
        <taxon>Microbacterium</taxon>
    </lineage>
</organism>
<evidence type="ECO:0000259" key="2">
    <source>
        <dbReference type="Pfam" id="PF13193"/>
    </source>
</evidence>
<evidence type="ECO:0000313" key="3">
    <source>
        <dbReference type="EMBL" id="KTR89376.1"/>
    </source>
</evidence>
<name>A0A147ETQ2_MICTE</name>
<keyword evidence="3" id="KW-0436">Ligase</keyword>
<dbReference type="Pfam" id="PF00501">
    <property type="entry name" value="AMP-binding"/>
    <property type="match status" value="1"/>
</dbReference>
<evidence type="ECO:0000313" key="4">
    <source>
        <dbReference type="Proteomes" id="UP000075025"/>
    </source>
</evidence>
<accession>A0A147ETQ2</accession>
<dbReference type="OrthoDB" id="5240965at2"/>
<dbReference type="InterPro" id="IPR045851">
    <property type="entry name" value="AMP-bd_C_sf"/>
</dbReference>
<dbReference type="InterPro" id="IPR050237">
    <property type="entry name" value="ATP-dep_AMP-bd_enzyme"/>
</dbReference>
<sequence length="359" mass="37571">MIVVLDGDDERLVERIAATRADGDAVLIADPRWSAEQREGVERVASGIDDADATAWATLTSGSSGAPRVVRRTAASWTDSFAAVSALLGAGPDDIVALPAPASSSLTLFSLAHALEGGPRPVLGRDPAATLLHATPEGLRAVLDDGSLPRLRVALVGGSRLDPSLRERAAAAGMRVVSYYGAAELSIVAVDTGDGLRAFPGVELDVRSGEVWVRSAFVASGYLGADGPLRRDGAWATVGDRAELRHGRLRLHGRADDAILSASATVIPSEVEEALRTIPGVRDAVVFGMPRPRVGALIAAFVEAPDADPAAVRSKAAALLAPAHRPRRWAFGEIPRTPSGKPARAEVARLMESERDGRH</sequence>
<dbReference type="InterPro" id="IPR042099">
    <property type="entry name" value="ANL_N_sf"/>
</dbReference>
<dbReference type="InterPro" id="IPR000873">
    <property type="entry name" value="AMP-dep_synth/lig_dom"/>
</dbReference>
<dbReference type="PANTHER" id="PTHR43767:SF1">
    <property type="entry name" value="NONRIBOSOMAL PEPTIDE SYNTHASE PES1 (EUROFUNG)-RELATED"/>
    <property type="match status" value="1"/>
</dbReference>
<dbReference type="Gene3D" id="3.40.50.12780">
    <property type="entry name" value="N-terminal domain of ligase-like"/>
    <property type="match status" value="1"/>
</dbReference>
<dbReference type="Proteomes" id="UP000075025">
    <property type="component" value="Unassembled WGS sequence"/>
</dbReference>
<gene>
    <name evidence="3" type="ORF">NS220_15880</name>
</gene>
<dbReference type="InterPro" id="IPR025110">
    <property type="entry name" value="AMP-bd_C"/>
</dbReference>
<feature type="domain" description="AMP-binding enzyme C-terminal" evidence="2">
    <location>
        <begin position="270"/>
        <end position="341"/>
    </location>
</feature>
<feature type="domain" description="AMP-dependent synthetase/ligase" evidence="1">
    <location>
        <begin position="19"/>
        <end position="223"/>
    </location>
</feature>
<dbReference type="SUPFAM" id="SSF56801">
    <property type="entry name" value="Acetyl-CoA synthetase-like"/>
    <property type="match status" value="1"/>
</dbReference>
<dbReference type="Pfam" id="PF13193">
    <property type="entry name" value="AMP-binding_C"/>
    <property type="match status" value="1"/>
</dbReference>
<dbReference type="EMBL" id="LDRT01000131">
    <property type="protein sequence ID" value="KTR89376.1"/>
    <property type="molecule type" value="Genomic_DNA"/>
</dbReference>
<dbReference type="Gene3D" id="3.30.300.30">
    <property type="match status" value="1"/>
</dbReference>
<dbReference type="PANTHER" id="PTHR43767">
    <property type="entry name" value="LONG-CHAIN-FATTY-ACID--COA LIGASE"/>
    <property type="match status" value="1"/>
</dbReference>
<comment type="caution">
    <text evidence="3">The sequence shown here is derived from an EMBL/GenBank/DDBJ whole genome shotgun (WGS) entry which is preliminary data.</text>
</comment>
<dbReference type="PATRIC" id="fig|2033.6.peg.724"/>